<dbReference type="EMBL" id="JAHRIO010080206">
    <property type="protein sequence ID" value="MEQ2184185.1"/>
    <property type="molecule type" value="Genomic_DNA"/>
</dbReference>
<sequence length="148" mass="17279">MFGAQTTPHINKRIPYPQWSMVVVALYFRADILQLNWCLSQGGGSYEQFQTPFSGGAKPSAFAEKLKVNFIFQSDNDQNPYIEINRRMVHQKNIRNPDYKSVGRSVEEMPSQSHRDIEMSEFCNETKIQPEWFSFLFLPLKDFSLIFN</sequence>
<comment type="caution">
    <text evidence="1">The sequence shown here is derived from an EMBL/GenBank/DDBJ whole genome shotgun (WGS) entry which is preliminary data.</text>
</comment>
<evidence type="ECO:0000313" key="2">
    <source>
        <dbReference type="Proteomes" id="UP001476798"/>
    </source>
</evidence>
<proteinExistence type="predicted"/>
<evidence type="ECO:0000313" key="1">
    <source>
        <dbReference type="EMBL" id="MEQ2184185.1"/>
    </source>
</evidence>
<organism evidence="1 2">
    <name type="scientific">Goodea atripinnis</name>
    <dbReference type="NCBI Taxonomy" id="208336"/>
    <lineage>
        <taxon>Eukaryota</taxon>
        <taxon>Metazoa</taxon>
        <taxon>Chordata</taxon>
        <taxon>Craniata</taxon>
        <taxon>Vertebrata</taxon>
        <taxon>Euteleostomi</taxon>
        <taxon>Actinopterygii</taxon>
        <taxon>Neopterygii</taxon>
        <taxon>Teleostei</taxon>
        <taxon>Neoteleostei</taxon>
        <taxon>Acanthomorphata</taxon>
        <taxon>Ovalentaria</taxon>
        <taxon>Atherinomorphae</taxon>
        <taxon>Cyprinodontiformes</taxon>
        <taxon>Goodeidae</taxon>
        <taxon>Goodea</taxon>
    </lineage>
</organism>
<gene>
    <name evidence="1" type="ORF">GOODEAATRI_005347</name>
</gene>
<reference evidence="1 2" key="1">
    <citation type="submission" date="2021-06" db="EMBL/GenBank/DDBJ databases">
        <authorList>
            <person name="Palmer J.M."/>
        </authorList>
    </citation>
    <scope>NUCLEOTIDE SEQUENCE [LARGE SCALE GENOMIC DNA]</scope>
    <source>
        <strain evidence="1 2">GA_2019</strain>
        <tissue evidence="1">Muscle</tissue>
    </source>
</reference>
<name>A0ABV0PL10_9TELE</name>
<protein>
    <submittedName>
        <fullName evidence="1">Uncharacterized protein</fullName>
    </submittedName>
</protein>
<keyword evidence="2" id="KW-1185">Reference proteome</keyword>
<dbReference type="Proteomes" id="UP001476798">
    <property type="component" value="Unassembled WGS sequence"/>
</dbReference>
<accession>A0ABV0PL10</accession>